<dbReference type="EMBL" id="CABDUW010001723">
    <property type="protein sequence ID" value="VTJ83515.1"/>
    <property type="molecule type" value="Genomic_DNA"/>
</dbReference>
<comment type="caution">
    <text evidence="2">The sequence shown here is derived from an EMBL/GenBank/DDBJ whole genome shotgun (WGS) entry which is preliminary data.</text>
</comment>
<accession>A0A5E4CNZ3</accession>
<organism evidence="2 3">
    <name type="scientific">Marmota monax</name>
    <name type="common">Woodchuck</name>
    <dbReference type="NCBI Taxonomy" id="9995"/>
    <lineage>
        <taxon>Eukaryota</taxon>
        <taxon>Metazoa</taxon>
        <taxon>Chordata</taxon>
        <taxon>Craniata</taxon>
        <taxon>Vertebrata</taxon>
        <taxon>Euteleostomi</taxon>
        <taxon>Mammalia</taxon>
        <taxon>Eutheria</taxon>
        <taxon>Euarchontoglires</taxon>
        <taxon>Glires</taxon>
        <taxon>Rodentia</taxon>
        <taxon>Sciuromorpha</taxon>
        <taxon>Sciuridae</taxon>
        <taxon>Xerinae</taxon>
        <taxon>Marmotini</taxon>
        <taxon>Marmota</taxon>
    </lineage>
</organism>
<dbReference type="Proteomes" id="UP000335636">
    <property type="component" value="Unassembled WGS sequence"/>
</dbReference>
<reference evidence="2" key="1">
    <citation type="submission" date="2019-04" db="EMBL/GenBank/DDBJ databases">
        <authorList>
            <person name="Alioto T."/>
            <person name="Alioto T."/>
        </authorList>
    </citation>
    <scope>NUCLEOTIDE SEQUENCE [LARGE SCALE GENOMIC DNA]</scope>
</reference>
<name>A0A5E4CNZ3_MARMO</name>
<evidence type="ECO:0000313" key="2">
    <source>
        <dbReference type="EMBL" id="VTJ83515.1"/>
    </source>
</evidence>
<feature type="region of interest" description="Disordered" evidence="1">
    <location>
        <begin position="1"/>
        <end position="25"/>
    </location>
</feature>
<protein>
    <submittedName>
        <fullName evidence="2">Uncharacterized protein</fullName>
    </submittedName>
</protein>
<feature type="compositionally biased region" description="Polar residues" evidence="1">
    <location>
        <begin position="1"/>
        <end position="12"/>
    </location>
</feature>
<evidence type="ECO:0000313" key="3">
    <source>
        <dbReference type="Proteomes" id="UP000335636"/>
    </source>
</evidence>
<dbReference type="AlphaFoldDB" id="A0A5E4CNZ3"/>
<keyword evidence="3" id="KW-1185">Reference proteome</keyword>
<proteinExistence type="predicted"/>
<feature type="non-terminal residue" evidence="2">
    <location>
        <position position="1"/>
    </location>
</feature>
<gene>
    <name evidence="2" type="ORF">MONAX_5E024540</name>
</gene>
<evidence type="ECO:0000256" key="1">
    <source>
        <dbReference type="SAM" id="MobiDB-lite"/>
    </source>
</evidence>
<sequence>HTAAISHSTRPSQLPAPHQTPQRWKQTDSILENLSLSLLPFFGGRGYQQGPLFEQVPGFQLPPPPASADVITLHSDYPAPKLLSAEREREHSATREQPTW</sequence>